<evidence type="ECO:0000256" key="2">
    <source>
        <dbReference type="ARBA" id="ARBA00022857"/>
    </source>
</evidence>
<dbReference type="GO" id="GO:0016491">
    <property type="term" value="F:oxidoreductase activity"/>
    <property type="evidence" value="ECO:0007669"/>
    <property type="project" value="UniProtKB-KW"/>
</dbReference>
<dbReference type="SUPFAM" id="SSF51735">
    <property type="entry name" value="NAD(P)-binding Rossmann-fold domains"/>
    <property type="match status" value="1"/>
</dbReference>
<dbReference type="RefSeq" id="WP_122189783.1">
    <property type="nucleotide sequence ID" value="NZ_RFFH01000009.1"/>
</dbReference>
<dbReference type="CDD" id="cd05233">
    <property type="entry name" value="SDR_c"/>
    <property type="match status" value="1"/>
</dbReference>
<evidence type="ECO:0000256" key="1">
    <source>
        <dbReference type="ARBA" id="ARBA00006484"/>
    </source>
</evidence>
<dbReference type="PANTHER" id="PTHR43391">
    <property type="entry name" value="RETINOL DEHYDROGENASE-RELATED"/>
    <property type="match status" value="1"/>
</dbReference>
<dbReference type="PROSITE" id="PS00061">
    <property type="entry name" value="ADH_SHORT"/>
    <property type="match status" value="1"/>
</dbReference>
<dbReference type="NCBIfam" id="NF005878">
    <property type="entry name" value="PRK07825.1"/>
    <property type="match status" value="1"/>
</dbReference>
<dbReference type="Gene3D" id="3.40.50.720">
    <property type="entry name" value="NAD(P)-binding Rossmann-like Domain"/>
    <property type="match status" value="1"/>
</dbReference>
<dbReference type="InterPro" id="IPR020904">
    <property type="entry name" value="Sc_DH/Rdtase_CS"/>
</dbReference>
<dbReference type="Proteomes" id="UP000279275">
    <property type="component" value="Unassembled WGS sequence"/>
</dbReference>
<dbReference type="PRINTS" id="PR00080">
    <property type="entry name" value="SDRFAMILY"/>
</dbReference>
<organism evidence="5 6">
    <name type="scientific">Nocardia stercoris</name>
    <dbReference type="NCBI Taxonomy" id="2483361"/>
    <lineage>
        <taxon>Bacteria</taxon>
        <taxon>Bacillati</taxon>
        <taxon>Actinomycetota</taxon>
        <taxon>Actinomycetes</taxon>
        <taxon>Mycobacteriales</taxon>
        <taxon>Nocardiaceae</taxon>
        <taxon>Nocardia</taxon>
    </lineage>
</organism>
<evidence type="ECO:0000313" key="5">
    <source>
        <dbReference type="EMBL" id="RMI30545.1"/>
    </source>
</evidence>
<evidence type="ECO:0000256" key="3">
    <source>
        <dbReference type="ARBA" id="ARBA00023002"/>
    </source>
</evidence>
<gene>
    <name evidence="5" type="ORF">EBN03_20920</name>
</gene>
<comment type="similarity">
    <text evidence="1 4">Belongs to the short-chain dehydrogenases/reductases (SDR) family.</text>
</comment>
<proteinExistence type="inferred from homology"/>
<reference evidence="5 6" key="1">
    <citation type="submission" date="2018-10" db="EMBL/GenBank/DDBJ databases">
        <title>Isolation from cow dung.</title>
        <authorList>
            <person name="Ling L."/>
        </authorList>
    </citation>
    <scope>NUCLEOTIDE SEQUENCE [LARGE SCALE GENOMIC DNA]</scope>
    <source>
        <strain evidence="5 6">NEAU-LL90</strain>
    </source>
</reference>
<dbReference type="PRINTS" id="PR00081">
    <property type="entry name" value="GDHRDH"/>
</dbReference>
<protein>
    <submittedName>
        <fullName evidence="5">SDR family oxidoreductase</fullName>
    </submittedName>
</protein>
<dbReference type="AlphaFoldDB" id="A0A3M2L3V7"/>
<accession>A0A3M2L3V7</accession>
<dbReference type="PANTHER" id="PTHR43391:SF14">
    <property type="entry name" value="DEHYDROGENASE_REDUCTASE SDR FAMILY PROTEIN 7-LIKE"/>
    <property type="match status" value="1"/>
</dbReference>
<keyword evidence="3" id="KW-0560">Oxidoreductase</keyword>
<comment type="caution">
    <text evidence="5">The sequence shown here is derived from an EMBL/GenBank/DDBJ whole genome shotgun (WGS) entry which is preliminary data.</text>
</comment>
<keyword evidence="6" id="KW-1185">Reference proteome</keyword>
<dbReference type="InterPro" id="IPR036291">
    <property type="entry name" value="NAD(P)-bd_dom_sf"/>
</dbReference>
<dbReference type="Pfam" id="PF00106">
    <property type="entry name" value="adh_short"/>
    <property type="match status" value="1"/>
</dbReference>
<keyword evidence="2" id="KW-0521">NADP</keyword>
<dbReference type="OrthoDB" id="9775296at2"/>
<dbReference type="InterPro" id="IPR002347">
    <property type="entry name" value="SDR_fam"/>
</dbReference>
<sequence>MGPSKRAPAGQVVAVTGAAQGIGLAIATELAAAGARVAIGDLDGTAAAAAAAQLPGEVAGFALDVTDEQSFTRFLDAVETRWHTMDVLVNNAGVMWVGPFDEEPEHATRRQLEVNLHGVIRGVRLAAPRMRARGHGHIVTVASAASKLAPPGEATYAATKHGVLGYLTAVRAELRGTGVRLSVVMPTVVDTALAAGTSSGAVALLTPAEVAVTVRAVIARPRFETTVPRYVGPLVRAVGILPDTLRTAILRRMVPDQVAALHGDRSARHAYETTAIDQPGAEK</sequence>
<name>A0A3M2L3V7_9NOCA</name>
<evidence type="ECO:0000313" key="6">
    <source>
        <dbReference type="Proteomes" id="UP000279275"/>
    </source>
</evidence>
<dbReference type="EMBL" id="RFFH01000009">
    <property type="protein sequence ID" value="RMI30545.1"/>
    <property type="molecule type" value="Genomic_DNA"/>
</dbReference>
<evidence type="ECO:0000256" key="4">
    <source>
        <dbReference type="RuleBase" id="RU000363"/>
    </source>
</evidence>